<dbReference type="EMBL" id="CM003378">
    <property type="protein sequence ID" value="KOM49578.1"/>
    <property type="molecule type" value="Genomic_DNA"/>
</dbReference>
<proteinExistence type="predicted"/>
<feature type="compositionally biased region" description="Low complexity" evidence="1">
    <location>
        <begin position="123"/>
        <end position="133"/>
    </location>
</feature>
<accession>A0A0L9V3F8</accession>
<reference evidence="3" key="1">
    <citation type="journal article" date="2015" name="Proc. Natl. Acad. Sci. U.S.A.">
        <title>Genome sequencing of adzuki bean (Vigna angularis) provides insight into high starch and low fat accumulation and domestication.</title>
        <authorList>
            <person name="Yang K."/>
            <person name="Tian Z."/>
            <person name="Chen C."/>
            <person name="Luo L."/>
            <person name="Zhao B."/>
            <person name="Wang Z."/>
            <person name="Yu L."/>
            <person name="Li Y."/>
            <person name="Sun Y."/>
            <person name="Li W."/>
            <person name="Chen Y."/>
            <person name="Li Y."/>
            <person name="Zhang Y."/>
            <person name="Ai D."/>
            <person name="Zhao J."/>
            <person name="Shang C."/>
            <person name="Ma Y."/>
            <person name="Wu B."/>
            <person name="Wang M."/>
            <person name="Gao L."/>
            <person name="Sun D."/>
            <person name="Zhang P."/>
            <person name="Guo F."/>
            <person name="Wang W."/>
            <person name="Li Y."/>
            <person name="Wang J."/>
            <person name="Varshney R.K."/>
            <person name="Wang J."/>
            <person name="Ling H.Q."/>
            <person name="Wan P."/>
        </authorList>
    </citation>
    <scope>NUCLEOTIDE SEQUENCE</scope>
    <source>
        <strain evidence="3">cv. Jingnong 6</strain>
    </source>
</reference>
<organism evidence="2 3">
    <name type="scientific">Phaseolus angularis</name>
    <name type="common">Azuki bean</name>
    <name type="synonym">Vigna angularis</name>
    <dbReference type="NCBI Taxonomy" id="3914"/>
    <lineage>
        <taxon>Eukaryota</taxon>
        <taxon>Viridiplantae</taxon>
        <taxon>Streptophyta</taxon>
        <taxon>Embryophyta</taxon>
        <taxon>Tracheophyta</taxon>
        <taxon>Spermatophyta</taxon>
        <taxon>Magnoliopsida</taxon>
        <taxon>eudicotyledons</taxon>
        <taxon>Gunneridae</taxon>
        <taxon>Pentapetalae</taxon>
        <taxon>rosids</taxon>
        <taxon>fabids</taxon>
        <taxon>Fabales</taxon>
        <taxon>Fabaceae</taxon>
        <taxon>Papilionoideae</taxon>
        <taxon>50 kb inversion clade</taxon>
        <taxon>NPAAA clade</taxon>
        <taxon>indigoferoid/millettioid clade</taxon>
        <taxon>Phaseoleae</taxon>
        <taxon>Vigna</taxon>
    </lineage>
</organism>
<name>A0A0L9V3F8_PHAAN</name>
<feature type="compositionally biased region" description="Polar residues" evidence="1">
    <location>
        <begin position="154"/>
        <end position="169"/>
    </location>
</feature>
<evidence type="ECO:0000313" key="3">
    <source>
        <dbReference type="Proteomes" id="UP000053144"/>
    </source>
</evidence>
<dbReference type="AlphaFoldDB" id="A0A0L9V3F8"/>
<feature type="region of interest" description="Disordered" evidence="1">
    <location>
        <begin position="98"/>
        <end position="217"/>
    </location>
</feature>
<sequence>MVRALPLLPSCSINHSSTSLQQKTLTGGPTLHENPPKEISSHIGKAFYDSRAPISFINDFEKKSDYKGTRWFGSKASSAVEPRNMIIIYQPSMRLSLPPHFGHLPRTPKPASTNPAAKPPNRRQPTQPQNHQTGLSEPRRRTPKPPSLIPAKESPNQCQPTNPLSQNRSILEGTSRIGKGRGKLQRREQRGGKLENLEKTTKREENENGERKPRSET</sequence>
<feature type="compositionally biased region" description="Basic and acidic residues" evidence="1">
    <location>
        <begin position="185"/>
        <end position="217"/>
    </location>
</feature>
<evidence type="ECO:0000313" key="2">
    <source>
        <dbReference type="EMBL" id="KOM49578.1"/>
    </source>
</evidence>
<dbReference type="Proteomes" id="UP000053144">
    <property type="component" value="Chromosome 8"/>
</dbReference>
<gene>
    <name evidence="2" type="ORF">LR48_Vigan08g040500</name>
</gene>
<dbReference type="Gramene" id="KOM49578">
    <property type="protein sequence ID" value="KOM49578"/>
    <property type="gene ID" value="LR48_Vigan08g040500"/>
</dbReference>
<evidence type="ECO:0000256" key="1">
    <source>
        <dbReference type="SAM" id="MobiDB-lite"/>
    </source>
</evidence>
<protein>
    <submittedName>
        <fullName evidence="2">Uncharacterized protein</fullName>
    </submittedName>
</protein>